<dbReference type="AlphaFoldDB" id="A0A2G9RAL2"/>
<evidence type="ECO:0000313" key="2">
    <source>
        <dbReference type="EMBL" id="PIO24930.1"/>
    </source>
</evidence>
<dbReference type="Proteomes" id="UP000228934">
    <property type="component" value="Unassembled WGS sequence"/>
</dbReference>
<proteinExistence type="predicted"/>
<sequence>FLAVKDETYGFDTRRLPPQLTKKRRLQEETEEGDETDISKKRQNTETVKIFNLSTQDLSAEDVPLLSKGLNFTPSAHPNPFTLFVDLNKFVRNLTVKRYYNKAKGDPGNNGYPQHQNIQHQ</sequence>
<feature type="region of interest" description="Disordered" evidence="1">
    <location>
        <begin position="13"/>
        <end position="44"/>
    </location>
</feature>
<evidence type="ECO:0000256" key="1">
    <source>
        <dbReference type="SAM" id="MobiDB-lite"/>
    </source>
</evidence>
<gene>
    <name evidence="2" type="ORF">AB205_0188640</name>
</gene>
<protein>
    <submittedName>
        <fullName evidence="2">Uncharacterized protein</fullName>
    </submittedName>
</protein>
<accession>A0A2G9RAL2</accession>
<organism evidence="2 3">
    <name type="scientific">Aquarana catesbeiana</name>
    <name type="common">American bullfrog</name>
    <name type="synonym">Rana catesbeiana</name>
    <dbReference type="NCBI Taxonomy" id="8400"/>
    <lineage>
        <taxon>Eukaryota</taxon>
        <taxon>Metazoa</taxon>
        <taxon>Chordata</taxon>
        <taxon>Craniata</taxon>
        <taxon>Vertebrata</taxon>
        <taxon>Euteleostomi</taxon>
        <taxon>Amphibia</taxon>
        <taxon>Batrachia</taxon>
        <taxon>Anura</taxon>
        <taxon>Neobatrachia</taxon>
        <taxon>Ranoidea</taxon>
        <taxon>Ranidae</taxon>
        <taxon>Aquarana</taxon>
    </lineage>
</organism>
<feature type="non-terminal residue" evidence="2">
    <location>
        <position position="121"/>
    </location>
</feature>
<dbReference type="EMBL" id="KV944654">
    <property type="protein sequence ID" value="PIO24930.1"/>
    <property type="molecule type" value="Genomic_DNA"/>
</dbReference>
<feature type="non-terminal residue" evidence="2">
    <location>
        <position position="1"/>
    </location>
</feature>
<keyword evidence="3" id="KW-1185">Reference proteome</keyword>
<reference evidence="3" key="1">
    <citation type="journal article" date="2017" name="Nat. Commun.">
        <title>The North American bullfrog draft genome provides insight into hormonal regulation of long noncoding RNA.</title>
        <authorList>
            <person name="Hammond S.A."/>
            <person name="Warren R.L."/>
            <person name="Vandervalk B.P."/>
            <person name="Kucuk E."/>
            <person name="Khan H."/>
            <person name="Gibb E.A."/>
            <person name="Pandoh P."/>
            <person name="Kirk H."/>
            <person name="Zhao Y."/>
            <person name="Jones M."/>
            <person name="Mungall A.J."/>
            <person name="Coope R."/>
            <person name="Pleasance S."/>
            <person name="Moore R.A."/>
            <person name="Holt R.A."/>
            <person name="Round J.M."/>
            <person name="Ohora S."/>
            <person name="Walle B.V."/>
            <person name="Veldhoen N."/>
            <person name="Helbing C.C."/>
            <person name="Birol I."/>
        </authorList>
    </citation>
    <scope>NUCLEOTIDE SEQUENCE [LARGE SCALE GENOMIC DNA]</scope>
</reference>
<name>A0A2G9RAL2_AQUCT</name>
<feature type="region of interest" description="Disordered" evidence="1">
    <location>
        <begin position="101"/>
        <end position="121"/>
    </location>
</feature>
<evidence type="ECO:0000313" key="3">
    <source>
        <dbReference type="Proteomes" id="UP000228934"/>
    </source>
</evidence>
<feature type="compositionally biased region" description="Polar residues" evidence="1">
    <location>
        <begin position="111"/>
        <end position="121"/>
    </location>
</feature>
<dbReference type="OrthoDB" id="9993460at2759"/>